<evidence type="ECO:0000313" key="11">
    <source>
        <dbReference type="Proteomes" id="UP001610563"/>
    </source>
</evidence>
<feature type="transmembrane region" description="Helical" evidence="8">
    <location>
        <begin position="962"/>
        <end position="982"/>
    </location>
</feature>
<feature type="domain" description="ABC transporter" evidence="9">
    <location>
        <begin position="618"/>
        <end position="868"/>
    </location>
</feature>
<feature type="transmembrane region" description="Helical" evidence="8">
    <location>
        <begin position="413"/>
        <end position="432"/>
    </location>
</feature>
<evidence type="ECO:0000256" key="7">
    <source>
        <dbReference type="ARBA" id="ARBA00023136"/>
    </source>
</evidence>
<keyword evidence="2" id="KW-0813">Transport</keyword>
<dbReference type="PROSITE" id="PS00211">
    <property type="entry name" value="ABC_TRANSPORTER_1"/>
    <property type="match status" value="2"/>
</dbReference>
<evidence type="ECO:0000256" key="3">
    <source>
        <dbReference type="ARBA" id="ARBA00022692"/>
    </source>
</evidence>
<dbReference type="InterPro" id="IPR003593">
    <property type="entry name" value="AAA+_ATPase"/>
</dbReference>
<dbReference type="InterPro" id="IPR050352">
    <property type="entry name" value="ABCG_transporters"/>
</dbReference>
<dbReference type="SUPFAM" id="SSF52540">
    <property type="entry name" value="P-loop containing nucleoside triphosphate hydrolases"/>
    <property type="match status" value="2"/>
</dbReference>
<keyword evidence="5" id="KW-0067">ATP-binding</keyword>
<feature type="transmembrane region" description="Helical" evidence="8">
    <location>
        <begin position="574"/>
        <end position="595"/>
    </location>
</feature>
<feature type="transmembrane region" description="Helical" evidence="8">
    <location>
        <begin position="461"/>
        <end position="481"/>
    </location>
</feature>
<keyword evidence="7 8" id="KW-0472">Membrane</keyword>
<gene>
    <name evidence="10" type="ORF">BJX66DRAFT_346675</name>
</gene>
<dbReference type="InterPro" id="IPR017871">
    <property type="entry name" value="ABC_transporter-like_CS"/>
</dbReference>
<dbReference type="SMART" id="SM00382">
    <property type="entry name" value="AAA"/>
    <property type="match status" value="2"/>
</dbReference>
<dbReference type="Proteomes" id="UP001610563">
    <property type="component" value="Unassembled WGS sequence"/>
</dbReference>
<dbReference type="InterPro" id="IPR043926">
    <property type="entry name" value="ABCG_dom"/>
</dbReference>
<keyword evidence="4" id="KW-0547">Nucleotide-binding</keyword>
<keyword evidence="10" id="KW-0378">Hydrolase</keyword>
<dbReference type="Pfam" id="PF19055">
    <property type="entry name" value="ABC2_membrane_7"/>
    <property type="match status" value="1"/>
</dbReference>
<sequence length="1209" mass="132382">MSHNGLATAEEHTVPELPFGTTRPVSIDAKGLAVHVNDSPAAWQRWSYSLCGAAHRMKRQCYQSCILEELDLSIPGGTLTAIIGASGSGKTTLLNALAGRTCPSSLVPSGSVSFAGPTTHGRTSAYVMQEDVHTPTLTVRETLRYAAALRLPVSMNRGQRYTIVESLIASLDLAKCADTCIGDSTHGSGCSGGERRRLSMAIQMLSDPAILFCDEPTTGLDATTAVHLMQMLKCLVSQGATVVASLHSPRSEIWHLLDRVILMADGSVLYDGPCQESIHYFSQLGHHLKAFANPAEFLIDLAAVDRRSREVETLSRGRVTDLKTSWAARREKKSGSTSVTLYPSRASHDNIRQRQLGIWRQVTVLVARSSRSIPRDPLGPLGALISAVFLALANGWIFFQLDGSLAGIHSRLGSLYIVVALNGYLSLLTEIYSMSLDIKVFDRERDDGVVSPLPYLLARRVLYLFLVDIPAPLLFSMIYYFMVGYRKETGQILIFAVISILTQVTATSSAMSFAAGYLIQVPQMPIYFMGRGQEEYGQLYDCPVAGSGDSIQEQCKQYTGEFIMKSLGFPQDWILRPMLATLGFILISLVASAGIDADREIPHRQVAARLGHPQLVNIQLENYYVKLCSRRLGRPGTRVTLLHLLTTTFLSGKLNVVMGPSGSGKSTLLKSMSGRLHGSFSSRFEISGLIRYNGAIPLGRAGLPAISYMSQFDASFSPILTVRETFQFAASLRLSRWVTDAEAEGRCKSAMQKTGLESCADRLVGSISGGQRRRLSIGLQLLTDSPILFLDEPTSGLDGFTSLAIIALLQALAREGRTVVLTIHEPRSDMMQYFSNITLLTHGGNLVYSGSGHEMLGYFESLGHHCPQQTCPTDYLLDLITVDTRRNWLRESTQFEVDNLIQKWREGITADFFLPRRSILMFRRYPDWTVCRLVQVVGAALLMVLFYAPLRTDYEAIQTRLGFIQQFSNLLFAGLLQCIAIFPTQRDLFSNEVSDSCASVTAFLVHYTILELPFEIITATVFRALTSFAAGLGRTNPMFLTCIASAICLTNCGESMGIIFCSLFKTHTGFALNLCSVLIATSLHLGGIMNAQMTSPVLQAISYLSPFKYAVGTLAPHAFRGTDGQMSFTCSKGDICPVATGAQVLALYRLDKNAGAQLGGLVICTLVYRLIAYATLKLALDCPDLRQIVGMGWLWKLFPGSRDGLRGGE</sequence>
<feature type="transmembrane region" description="Helical" evidence="8">
    <location>
        <begin position="930"/>
        <end position="950"/>
    </location>
</feature>
<evidence type="ECO:0000256" key="4">
    <source>
        <dbReference type="ARBA" id="ARBA00022741"/>
    </source>
</evidence>
<dbReference type="PANTHER" id="PTHR48041">
    <property type="entry name" value="ABC TRANSPORTER G FAMILY MEMBER 28"/>
    <property type="match status" value="1"/>
</dbReference>
<evidence type="ECO:0000256" key="6">
    <source>
        <dbReference type="ARBA" id="ARBA00022989"/>
    </source>
</evidence>
<dbReference type="InterPro" id="IPR027417">
    <property type="entry name" value="P-loop_NTPase"/>
</dbReference>
<dbReference type="Gene3D" id="3.40.50.300">
    <property type="entry name" value="P-loop containing nucleotide triphosphate hydrolases"/>
    <property type="match status" value="2"/>
</dbReference>
<keyword evidence="6 8" id="KW-1133">Transmembrane helix</keyword>
<feature type="domain" description="ABC transporter" evidence="9">
    <location>
        <begin position="34"/>
        <end position="290"/>
    </location>
</feature>
<organism evidence="10 11">
    <name type="scientific">Aspergillus keveii</name>
    <dbReference type="NCBI Taxonomy" id="714993"/>
    <lineage>
        <taxon>Eukaryota</taxon>
        <taxon>Fungi</taxon>
        <taxon>Dikarya</taxon>
        <taxon>Ascomycota</taxon>
        <taxon>Pezizomycotina</taxon>
        <taxon>Eurotiomycetes</taxon>
        <taxon>Eurotiomycetidae</taxon>
        <taxon>Eurotiales</taxon>
        <taxon>Aspergillaceae</taxon>
        <taxon>Aspergillus</taxon>
        <taxon>Aspergillus subgen. Nidulantes</taxon>
    </lineage>
</organism>
<proteinExistence type="predicted"/>
<feature type="transmembrane region" description="Helical" evidence="8">
    <location>
        <begin position="1070"/>
        <end position="1089"/>
    </location>
</feature>
<dbReference type="InterPro" id="IPR003439">
    <property type="entry name" value="ABC_transporter-like_ATP-bd"/>
</dbReference>
<evidence type="ECO:0000259" key="9">
    <source>
        <dbReference type="PROSITE" id="PS50893"/>
    </source>
</evidence>
<dbReference type="InterPro" id="IPR013525">
    <property type="entry name" value="ABC2_TM"/>
</dbReference>
<feature type="transmembrane region" description="Helical" evidence="8">
    <location>
        <begin position="493"/>
        <end position="519"/>
    </location>
</feature>
<dbReference type="GO" id="GO:0016787">
    <property type="term" value="F:hydrolase activity"/>
    <property type="evidence" value="ECO:0007669"/>
    <property type="project" value="UniProtKB-KW"/>
</dbReference>
<protein>
    <submittedName>
        <fullName evidence="10">P-loop containing nucleoside triphosphate hydrolase protein</fullName>
    </submittedName>
</protein>
<comment type="subcellular location">
    <subcellularLocation>
        <location evidence="1">Membrane</location>
        <topology evidence="1">Multi-pass membrane protein</topology>
    </subcellularLocation>
</comment>
<accession>A0ABR4FTN2</accession>
<feature type="transmembrane region" description="Helical" evidence="8">
    <location>
        <begin position="1003"/>
        <end position="1026"/>
    </location>
</feature>
<evidence type="ECO:0000313" key="10">
    <source>
        <dbReference type="EMBL" id="KAL2786622.1"/>
    </source>
</evidence>
<name>A0ABR4FTN2_9EURO</name>
<dbReference type="EMBL" id="JBFTWV010000113">
    <property type="protein sequence ID" value="KAL2786622.1"/>
    <property type="molecule type" value="Genomic_DNA"/>
</dbReference>
<dbReference type="PANTHER" id="PTHR48041:SF119">
    <property type="entry name" value="ROA1P"/>
    <property type="match status" value="1"/>
</dbReference>
<evidence type="ECO:0000256" key="2">
    <source>
        <dbReference type="ARBA" id="ARBA00022448"/>
    </source>
</evidence>
<evidence type="ECO:0000256" key="1">
    <source>
        <dbReference type="ARBA" id="ARBA00004141"/>
    </source>
</evidence>
<keyword evidence="3 8" id="KW-0812">Transmembrane</keyword>
<dbReference type="Pfam" id="PF00005">
    <property type="entry name" value="ABC_tran"/>
    <property type="match status" value="2"/>
</dbReference>
<feature type="transmembrane region" description="Helical" evidence="8">
    <location>
        <begin position="1154"/>
        <end position="1176"/>
    </location>
</feature>
<feature type="transmembrane region" description="Helical" evidence="8">
    <location>
        <begin position="1038"/>
        <end position="1063"/>
    </location>
</feature>
<evidence type="ECO:0000256" key="8">
    <source>
        <dbReference type="SAM" id="Phobius"/>
    </source>
</evidence>
<keyword evidence="11" id="KW-1185">Reference proteome</keyword>
<dbReference type="PROSITE" id="PS50893">
    <property type="entry name" value="ABC_TRANSPORTER_2"/>
    <property type="match status" value="2"/>
</dbReference>
<dbReference type="Pfam" id="PF01061">
    <property type="entry name" value="ABC2_membrane"/>
    <property type="match status" value="2"/>
</dbReference>
<reference evidence="10 11" key="1">
    <citation type="submission" date="2024-07" db="EMBL/GenBank/DDBJ databases">
        <title>Section-level genome sequencing and comparative genomics of Aspergillus sections Usti and Cavernicolus.</title>
        <authorList>
            <consortium name="Lawrence Berkeley National Laboratory"/>
            <person name="Nybo J.L."/>
            <person name="Vesth T.C."/>
            <person name="Theobald S."/>
            <person name="Frisvad J.C."/>
            <person name="Larsen T.O."/>
            <person name="Kjaerboelling I."/>
            <person name="Rothschild-Mancinelli K."/>
            <person name="Lyhne E.K."/>
            <person name="Kogle M.E."/>
            <person name="Barry K."/>
            <person name="Clum A."/>
            <person name="Na H."/>
            <person name="Ledsgaard L."/>
            <person name="Lin J."/>
            <person name="Lipzen A."/>
            <person name="Kuo A."/>
            <person name="Riley R."/>
            <person name="Mondo S."/>
            <person name="Labutti K."/>
            <person name="Haridas S."/>
            <person name="Pangalinan J."/>
            <person name="Salamov A.A."/>
            <person name="Simmons B.A."/>
            <person name="Magnuson J.K."/>
            <person name="Chen J."/>
            <person name="Drula E."/>
            <person name="Henrissat B."/>
            <person name="Wiebenga A."/>
            <person name="Lubbers R.J."/>
            <person name="Gomes A.C."/>
            <person name="Makela M.R."/>
            <person name="Stajich J."/>
            <person name="Grigoriev I.V."/>
            <person name="Mortensen U.H."/>
            <person name="De Vries R.P."/>
            <person name="Baker S.E."/>
            <person name="Andersen M.R."/>
        </authorList>
    </citation>
    <scope>NUCLEOTIDE SEQUENCE [LARGE SCALE GENOMIC DNA]</scope>
    <source>
        <strain evidence="10 11">CBS 209.92</strain>
    </source>
</reference>
<feature type="transmembrane region" description="Helical" evidence="8">
    <location>
        <begin position="378"/>
        <end position="401"/>
    </location>
</feature>
<evidence type="ECO:0000256" key="5">
    <source>
        <dbReference type="ARBA" id="ARBA00022840"/>
    </source>
</evidence>
<comment type="caution">
    <text evidence="10">The sequence shown here is derived from an EMBL/GenBank/DDBJ whole genome shotgun (WGS) entry which is preliminary data.</text>
</comment>